<name>A0A814GPF9_9BILA</name>
<sequence>MLHFTLTERGKPVLNYKDYQYTKKREHKTPNEWRCRDRRCTSSVSLCSQDKLIIREEAGHTLLYRFQGNDKANQYYYYLQYPKLTEKSFTNLRSLILNNVSLADLKVIASKLKYLQYLYYVKVKRAEPGNPLEEEQHYIYNTIFAHKSLKICSLLDFGDLLGRIHHDLISTLEYVSVDVHDKHDLVNLIYSFPKIKRLVVSCDSTSSSSLVLRHPSIPFGPSLRYFHLTETGILFEEVELLLKSFYQIQQFSFSSGNSDFCNGSRWQNLLSSMPLLSKFKLYVYISKVQSASIIAPLLASFHTEYWLKRKWYMACDYDTSKCDLEFYSFPYHYRYIKVGSSIQTATTCNNEFLAPNTGKPTSSPTRIEVDELDVCDYNELRHTKCQYFNVKTLYLGHMLELPNSSVLDDLGRTIQLSNLKELRMWSDNWWPFETFERLLNLSLNISSLMLSVDYLLGLIKSSDHICQRLVMINELCLSGDGKIWSIENVELFSHIFSNLESFRIYNLATANEFYAIMPIILKKFRKLITLSVFLMSSPFLPSEAFVENWLKQNTVKLNFCLRGASARDILLLNVSNTNSGPDDNVKLNISVPMVLSSIDIFEVVEIFNVSRNNVVEPLDFDLVLACLTPCCFRKAPDFKVRRRPPSMSASSKRSLHILNVFELIFSCDKFRS</sequence>
<accession>A0A814GPF9</accession>
<gene>
    <name evidence="1" type="ORF">GPM918_LOCUS13671</name>
    <name evidence="2" type="ORF">SRO942_LOCUS13671</name>
</gene>
<reference evidence="1" key="1">
    <citation type="submission" date="2021-02" db="EMBL/GenBank/DDBJ databases">
        <authorList>
            <person name="Nowell W R."/>
        </authorList>
    </citation>
    <scope>NUCLEOTIDE SEQUENCE</scope>
</reference>
<organism evidence="1 3">
    <name type="scientific">Didymodactylos carnosus</name>
    <dbReference type="NCBI Taxonomy" id="1234261"/>
    <lineage>
        <taxon>Eukaryota</taxon>
        <taxon>Metazoa</taxon>
        <taxon>Spiralia</taxon>
        <taxon>Gnathifera</taxon>
        <taxon>Rotifera</taxon>
        <taxon>Eurotatoria</taxon>
        <taxon>Bdelloidea</taxon>
        <taxon>Philodinida</taxon>
        <taxon>Philodinidae</taxon>
        <taxon>Didymodactylos</taxon>
    </lineage>
</organism>
<evidence type="ECO:0000313" key="2">
    <source>
        <dbReference type="EMBL" id="CAF3770836.1"/>
    </source>
</evidence>
<evidence type="ECO:0000313" key="1">
    <source>
        <dbReference type="EMBL" id="CAF0999361.1"/>
    </source>
</evidence>
<evidence type="ECO:0000313" key="3">
    <source>
        <dbReference type="Proteomes" id="UP000663829"/>
    </source>
</evidence>
<proteinExistence type="predicted"/>
<comment type="caution">
    <text evidence="1">The sequence shown here is derived from an EMBL/GenBank/DDBJ whole genome shotgun (WGS) entry which is preliminary data.</text>
</comment>
<dbReference type="OrthoDB" id="9995151at2759"/>
<dbReference type="EMBL" id="CAJNOQ010003180">
    <property type="protein sequence ID" value="CAF0999361.1"/>
    <property type="molecule type" value="Genomic_DNA"/>
</dbReference>
<keyword evidence="3" id="KW-1185">Reference proteome</keyword>
<dbReference type="Gene3D" id="2.20.25.240">
    <property type="match status" value="1"/>
</dbReference>
<dbReference type="EMBL" id="CAJOBC010003180">
    <property type="protein sequence ID" value="CAF3770836.1"/>
    <property type="molecule type" value="Genomic_DNA"/>
</dbReference>
<dbReference type="Proteomes" id="UP000681722">
    <property type="component" value="Unassembled WGS sequence"/>
</dbReference>
<protein>
    <submittedName>
        <fullName evidence="1">Uncharacterized protein</fullName>
    </submittedName>
</protein>
<dbReference type="Proteomes" id="UP000663829">
    <property type="component" value="Unassembled WGS sequence"/>
</dbReference>
<dbReference type="AlphaFoldDB" id="A0A814GPF9"/>